<keyword evidence="4" id="KW-1185">Reference proteome</keyword>
<reference evidence="3" key="2">
    <citation type="submission" date="2023-06" db="EMBL/GenBank/DDBJ databases">
        <title>Survivors Of The Sea: Transcriptome response of Skeletonema marinoi to long-term dormancy.</title>
        <authorList>
            <person name="Pinder M.I.M."/>
            <person name="Kourtchenko O."/>
            <person name="Robertson E.K."/>
            <person name="Larsson T."/>
            <person name="Maumus F."/>
            <person name="Osuna-Cruz C.M."/>
            <person name="Vancaester E."/>
            <person name="Stenow R."/>
            <person name="Vandepoele K."/>
            <person name="Ploug H."/>
            <person name="Bruchert V."/>
            <person name="Godhe A."/>
            <person name="Topel M."/>
        </authorList>
    </citation>
    <scope>NUCLEOTIDE SEQUENCE</scope>
    <source>
        <strain evidence="3">R05AC</strain>
    </source>
</reference>
<sequence>MGLFPFRRKKSANSNGSTTAAASKKKPPRKPWKKVRFTDIKPIHHNYEFDWELEGDYWFSKAELKKFNEVRFDEADVLRKERGIRTKSRNDADDIEGTFRNDFIGDALTHALDDDNDGHAISLRGIEHFVWPVLQKEMVSRKKVLKKVVVEWRIPMNRRKDPQGLKLAEDAAKLSEWAVGVAQERGIKYTEMKRGGMLLKSSKNMKLNQTRRRLSGAVRKGFSFKDMGSDSKNNIYGFSGGN</sequence>
<dbReference type="EMBL" id="JATAAI010000054">
    <property type="protein sequence ID" value="KAK1733098.1"/>
    <property type="molecule type" value="Genomic_DNA"/>
</dbReference>
<gene>
    <name evidence="3" type="ORF">QTG54_016236</name>
    <name evidence="2" type="ORF">SMAR0320_LOCUS20637</name>
</gene>
<dbReference type="EMBL" id="HBGZ01029042">
    <property type="protein sequence ID" value="CAD9626140.1"/>
    <property type="molecule type" value="Transcribed_RNA"/>
</dbReference>
<organism evidence="2">
    <name type="scientific">Skeletonema marinoi</name>
    <dbReference type="NCBI Taxonomy" id="267567"/>
    <lineage>
        <taxon>Eukaryota</taxon>
        <taxon>Sar</taxon>
        <taxon>Stramenopiles</taxon>
        <taxon>Ochrophyta</taxon>
        <taxon>Bacillariophyta</taxon>
        <taxon>Coscinodiscophyceae</taxon>
        <taxon>Thalassiosirophycidae</taxon>
        <taxon>Thalassiosirales</taxon>
        <taxon>Skeletonemataceae</taxon>
        <taxon>Skeletonema</taxon>
        <taxon>Skeletonema marinoi-dohrnii complex</taxon>
    </lineage>
</organism>
<dbReference type="Proteomes" id="UP001224775">
    <property type="component" value="Unassembled WGS sequence"/>
</dbReference>
<evidence type="ECO:0000313" key="2">
    <source>
        <dbReference type="EMBL" id="CAD9626140.1"/>
    </source>
</evidence>
<feature type="compositionally biased region" description="Low complexity" evidence="1">
    <location>
        <begin position="12"/>
        <end position="22"/>
    </location>
</feature>
<evidence type="ECO:0000313" key="3">
    <source>
        <dbReference type="EMBL" id="KAK1733098.1"/>
    </source>
</evidence>
<accession>A0A7S2PZV7</accession>
<feature type="compositionally biased region" description="Basic residues" evidence="1">
    <location>
        <begin position="1"/>
        <end position="11"/>
    </location>
</feature>
<dbReference type="AlphaFoldDB" id="A0A7S2PZV7"/>
<proteinExistence type="predicted"/>
<feature type="compositionally biased region" description="Basic residues" evidence="1">
    <location>
        <begin position="23"/>
        <end position="32"/>
    </location>
</feature>
<feature type="region of interest" description="Disordered" evidence="1">
    <location>
        <begin position="1"/>
        <end position="32"/>
    </location>
</feature>
<protein>
    <submittedName>
        <fullName evidence="2">Uncharacterized protein</fullName>
    </submittedName>
</protein>
<evidence type="ECO:0000313" key="4">
    <source>
        <dbReference type="Proteomes" id="UP001224775"/>
    </source>
</evidence>
<evidence type="ECO:0000256" key="1">
    <source>
        <dbReference type="SAM" id="MobiDB-lite"/>
    </source>
</evidence>
<reference evidence="2" key="1">
    <citation type="submission" date="2021-01" db="EMBL/GenBank/DDBJ databases">
        <authorList>
            <person name="Corre E."/>
            <person name="Pelletier E."/>
            <person name="Niang G."/>
            <person name="Scheremetjew M."/>
            <person name="Finn R."/>
            <person name="Kale V."/>
            <person name="Holt S."/>
            <person name="Cochrane G."/>
            <person name="Meng A."/>
            <person name="Brown T."/>
            <person name="Cohen L."/>
        </authorList>
    </citation>
    <scope>NUCLEOTIDE SEQUENCE</scope>
    <source>
        <strain evidence="2">SM1012Den-03</strain>
    </source>
</reference>
<name>A0A7S2PZV7_9STRA</name>